<organism evidence="1 2">
    <name type="scientific">Candidatus Kaiserbacteria bacterium GWA2_50_9</name>
    <dbReference type="NCBI Taxonomy" id="1798474"/>
    <lineage>
        <taxon>Bacteria</taxon>
        <taxon>Candidatus Kaiseribacteriota</taxon>
    </lineage>
</organism>
<reference evidence="1 2" key="1">
    <citation type="journal article" date="2016" name="Nat. Commun.">
        <title>Thousands of microbial genomes shed light on interconnected biogeochemical processes in an aquifer system.</title>
        <authorList>
            <person name="Anantharaman K."/>
            <person name="Brown C.T."/>
            <person name="Hug L.A."/>
            <person name="Sharon I."/>
            <person name="Castelle C.J."/>
            <person name="Probst A.J."/>
            <person name="Thomas B.C."/>
            <person name="Singh A."/>
            <person name="Wilkins M.J."/>
            <person name="Karaoz U."/>
            <person name="Brodie E.L."/>
            <person name="Williams K.H."/>
            <person name="Hubbard S.S."/>
            <person name="Banfield J.F."/>
        </authorList>
    </citation>
    <scope>NUCLEOTIDE SEQUENCE [LARGE SCALE GENOMIC DNA]</scope>
</reference>
<name>A0A1F6BW98_9BACT</name>
<evidence type="ECO:0000313" key="1">
    <source>
        <dbReference type="EMBL" id="OGG41042.1"/>
    </source>
</evidence>
<dbReference type="AlphaFoldDB" id="A0A1F6BW98"/>
<accession>A0A1F6BW98</accession>
<dbReference type="EMBL" id="MFKN01000016">
    <property type="protein sequence ID" value="OGG41042.1"/>
    <property type="molecule type" value="Genomic_DNA"/>
</dbReference>
<comment type="caution">
    <text evidence="1">The sequence shown here is derived from an EMBL/GenBank/DDBJ whole genome shotgun (WGS) entry which is preliminary data.</text>
</comment>
<gene>
    <name evidence="1" type="ORF">A2118_00555</name>
</gene>
<proteinExistence type="predicted"/>
<protein>
    <submittedName>
        <fullName evidence="1">Uncharacterized protein</fullName>
    </submittedName>
</protein>
<dbReference type="Proteomes" id="UP000179014">
    <property type="component" value="Unassembled WGS sequence"/>
</dbReference>
<evidence type="ECO:0000313" key="2">
    <source>
        <dbReference type="Proteomes" id="UP000179014"/>
    </source>
</evidence>
<sequence length="86" mass="9847">MAAIAWPIGLQAFAFLRRELSNRVTHAKFVVYDVRMWLCDRLNAATNIEEIHEIAGDAITKGAISRRDVDEMLDEGFKLDKRHGYV</sequence>